<gene>
    <name evidence="1" type="ORF">CNECB9_1320017</name>
</gene>
<evidence type="ECO:0000313" key="1">
    <source>
        <dbReference type="EMBL" id="SCU73748.1"/>
    </source>
</evidence>
<dbReference type="AlphaFoldDB" id="A0A1K0J761"/>
<organism evidence="1">
    <name type="scientific">Cupriavidus necator</name>
    <name type="common">Alcaligenes eutrophus</name>
    <name type="synonym">Ralstonia eutropha</name>
    <dbReference type="NCBI Taxonomy" id="106590"/>
    <lineage>
        <taxon>Bacteria</taxon>
        <taxon>Pseudomonadati</taxon>
        <taxon>Pseudomonadota</taxon>
        <taxon>Betaproteobacteria</taxon>
        <taxon>Burkholderiales</taxon>
        <taxon>Burkholderiaceae</taxon>
        <taxon>Cupriavidus</taxon>
    </lineage>
</organism>
<name>A0A1K0J761_CUPNE</name>
<accession>A0A1K0J761</accession>
<reference evidence="1" key="1">
    <citation type="submission" date="2016-09" db="EMBL/GenBank/DDBJ databases">
        <authorList>
            <person name="Capua I."/>
            <person name="De Benedictis P."/>
            <person name="Joannis T."/>
            <person name="Lombin L.H."/>
            <person name="Cattoli G."/>
        </authorList>
    </citation>
    <scope>NUCLEOTIDE SEQUENCE</scope>
    <source>
        <strain evidence="1">B9</strain>
    </source>
</reference>
<sequence>MTGRGSNGSGGASAAASAVTSAGRAAGVSGGIVAGTSSAGFGESGCWSDIGDGDRYTACAHQNGMASKIASLEQFSARPARAPLTRHAYPLLGHFLHRDRQLRRHRCLLAAGPPAGAGARARGAAVGR</sequence>
<dbReference type="EMBL" id="FMSH01000038">
    <property type="protein sequence ID" value="SCU73748.1"/>
    <property type="molecule type" value="Genomic_DNA"/>
</dbReference>
<proteinExistence type="predicted"/>
<protein>
    <submittedName>
        <fullName evidence="1">Uncharacterized protein</fullName>
    </submittedName>
</protein>